<name>A0AAD4BL65_BOLED</name>
<reference evidence="2" key="2">
    <citation type="journal article" date="2020" name="Nat. Commun.">
        <title>Large-scale genome sequencing of mycorrhizal fungi provides insights into the early evolution of symbiotic traits.</title>
        <authorList>
            <person name="Miyauchi S."/>
            <person name="Kiss E."/>
            <person name="Kuo A."/>
            <person name="Drula E."/>
            <person name="Kohler A."/>
            <person name="Sanchez-Garcia M."/>
            <person name="Morin E."/>
            <person name="Andreopoulos B."/>
            <person name="Barry K.W."/>
            <person name="Bonito G."/>
            <person name="Buee M."/>
            <person name="Carver A."/>
            <person name="Chen C."/>
            <person name="Cichocki N."/>
            <person name="Clum A."/>
            <person name="Culley D."/>
            <person name="Crous P.W."/>
            <person name="Fauchery L."/>
            <person name="Girlanda M."/>
            <person name="Hayes R.D."/>
            <person name="Keri Z."/>
            <person name="LaButti K."/>
            <person name="Lipzen A."/>
            <person name="Lombard V."/>
            <person name="Magnuson J."/>
            <person name="Maillard F."/>
            <person name="Murat C."/>
            <person name="Nolan M."/>
            <person name="Ohm R.A."/>
            <person name="Pangilinan J."/>
            <person name="Pereira M.F."/>
            <person name="Perotto S."/>
            <person name="Peter M."/>
            <person name="Pfister S."/>
            <person name="Riley R."/>
            <person name="Sitrit Y."/>
            <person name="Stielow J.B."/>
            <person name="Szollosi G."/>
            <person name="Zifcakova L."/>
            <person name="Stursova M."/>
            <person name="Spatafora J.W."/>
            <person name="Tedersoo L."/>
            <person name="Vaario L.M."/>
            <person name="Yamada A."/>
            <person name="Yan M."/>
            <person name="Wang P."/>
            <person name="Xu J."/>
            <person name="Bruns T."/>
            <person name="Baldrian P."/>
            <person name="Vilgalys R."/>
            <person name="Dunand C."/>
            <person name="Henrissat B."/>
            <person name="Grigoriev I.V."/>
            <person name="Hibbett D."/>
            <person name="Nagy L.G."/>
            <person name="Martin F.M."/>
        </authorList>
    </citation>
    <scope>NUCLEOTIDE SEQUENCE</scope>
    <source>
        <strain evidence="2">BED1</strain>
    </source>
</reference>
<feature type="region of interest" description="Disordered" evidence="1">
    <location>
        <begin position="79"/>
        <end position="152"/>
    </location>
</feature>
<dbReference type="Proteomes" id="UP001194468">
    <property type="component" value="Unassembled WGS sequence"/>
</dbReference>
<evidence type="ECO:0000313" key="2">
    <source>
        <dbReference type="EMBL" id="KAF8434112.1"/>
    </source>
</evidence>
<reference evidence="2" key="1">
    <citation type="submission" date="2019-10" db="EMBL/GenBank/DDBJ databases">
        <authorList>
            <consortium name="DOE Joint Genome Institute"/>
            <person name="Kuo A."/>
            <person name="Miyauchi S."/>
            <person name="Kiss E."/>
            <person name="Drula E."/>
            <person name="Kohler A."/>
            <person name="Sanchez-Garcia M."/>
            <person name="Andreopoulos B."/>
            <person name="Barry K.W."/>
            <person name="Bonito G."/>
            <person name="Buee M."/>
            <person name="Carver A."/>
            <person name="Chen C."/>
            <person name="Cichocki N."/>
            <person name="Clum A."/>
            <person name="Culley D."/>
            <person name="Crous P.W."/>
            <person name="Fauchery L."/>
            <person name="Girlanda M."/>
            <person name="Hayes R."/>
            <person name="Keri Z."/>
            <person name="LaButti K."/>
            <person name="Lipzen A."/>
            <person name="Lombard V."/>
            <person name="Magnuson J."/>
            <person name="Maillard F."/>
            <person name="Morin E."/>
            <person name="Murat C."/>
            <person name="Nolan M."/>
            <person name="Ohm R."/>
            <person name="Pangilinan J."/>
            <person name="Pereira M."/>
            <person name="Perotto S."/>
            <person name="Peter M."/>
            <person name="Riley R."/>
            <person name="Sitrit Y."/>
            <person name="Stielow B."/>
            <person name="Szollosi G."/>
            <person name="Zifcakova L."/>
            <person name="Stursova M."/>
            <person name="Spatafora J.W."/>
            <person name="Tedersoo L."/>
            <person name="Vaario L.-M."/>
            <person name="Yamada A."/>
            <person name="Yan M."/>
            <person name="Wang P."/>
            <person name="Xu J."/>
            <person name="Bruns T."/>
            <person name="Baldrian P."/>
            <person name="Vilgalys R."/>
            <person name="Henrissat B."/>
            <person name="Grigoriev I.V."/>
            <person name="Hibbett D."/>
            <person name="Nagy L.G."/>
            <person name="Martin F.M."/>
        </authorList>
    </citation>
    <scope>NUCLEOTIDE SEQUENCE</scope>
    <source>
        <strain evidence="2">BED1</strain>
    </source>
</reference>
<dbReference type="AlphaFoldDB" id="A0AAD4BL65"/>
<accession>A0AAD4BL65</accession>
<feature type="region of interest" description="Disordered" evidence="1">
    <location>
        <begin position="1"/>
        <end position="26"/>
    </location>
</feature>
<dbReference type="EMBL" id="WHUW01000030">
    <property type="protein sequence ID" value="KAF8434112.1"/>
    <property type="molecule type" value="Genomic_DNA"/>
</dbReference>
<proteinExistence type="predicted"/>
<keyword evidence="3" id="KW-1185">Reference proteome</keyword>
<feature type="compositionally biased region" description="Polar residues" evidence="1">
    <location>
        <begin position="97"/>
        <end position="106"/>
    </location>
</feature>
<feature type="compositionally biased region" description="Polar residues" evidence="1">
    <location>
        <begin position="115"/>
        <end position="133"/>
    </location>
</feature>
<gene>
    <name evidence="2" type="ORF">L210DRAFT_3411089</name>
</gene>
<comment type="caution">
    <text evidence="2">The sequence shown here is derived from an EMBL/GenBank/DDBJ whole genome shotgun (WGS) entry which is preliminary data.</text>
</comment>
<organism evidence="2 3">
    <name type="scientific">Boletus edulis BED1</name>
    <dbReference type="NCBI Taxonomy" id="1328754"/>
    <lineage>
        <taxon>Eukaryota</taxon>
        <taxon>Fungi</taxon>
        <taxon>Dikarya</taxon>
        <taxon>Basidiomycota</taxon>
        <taxon>Agaricomycotina</taxon>
        <taxon>Agaricomycetes</taxon>
        <taxon>Agaricomycetidae</taxon>
        <taxon>Boletales</taxon>
        <taxon>Boletineae</taxon>
        <taxon>Boletaceae</taxon>
        <taxon>Boletoideae</taxon>
        <taxon>Boletus</taxon>
    </lineage>
</organism>
<evidence type="ECO:0000313" key="3">
    <source>
        <dbReference type="Proteomes" id="UP001194468"/>
    </source>
</evidence>
<evidence type="ECO:0000256" key="1">
    <source>
        <dbReference type="SAM" id="MobiDB-lite"/>
    </source>
</evidence>
<sequence length="231" mass="25726">MPLVVLPPNPRKRTKSFLDPLPRKTSRTMLQRTESFLSLSDYNDENHLPSGSSFLHMTSSPPPSKRLAPLNLARVHYKEQRERDTKPGRKRAHFTITPVSSPSGTSVAKRGTRAAPTQQSQSAVPHVRTSSPLAPTRKLLPPRASFPRSKPQPDLYRVALKGRMRSSPEGEKILRMGPRLAIEILSATRELERIVSAHQDDDVMMGDETESNTRSAFWGLGRDMMAVPCGA</sequence>
<protein>
    <submittedName>
        <fullName evidence="2">Uncharacterized protein</fullName>
    </submittedName>
</protein>